<dbReference type="RefSeq" id="WP_130855350.1">
    <property type="nucleotide sequence ID" value="NZ_JBHLWO010000002.1"/>
</dbReference>
<dbReference type="InterPro" id="IPR000600">
    <property type="entry name" value="ROK"/>
</dbReference>
<dbReference type="SUPFAM" id="SSF53067">
    <property type="entry name" value="Actin-like ATPase domain"/>
    <property type="match status" value="1"/>
</dbReference>
<dbReference type="InterPro" id="IPR043129">
    <property type="entry name" value="ATPase_NBD"/>
</dbReference>
<proteinExistence type="inferred from homology"/>
<accession>A0ABV6HN78</accession>
<dbReference type="EMBL" id="JBHLWO010000002">
    <property type="protein sequence ID" value="MFC0320054.1"/>
    <property type="molecule type" value="Genomic_DNA"/>
</dbReference>
<sequence>MRNKPYSSIENIVIAADIGGSHITVAPIDISLSQTVSEETFRVRVNSKGTREEILDAWLNALETAFSSFDERPDKLALAMPGPFDYENGISFIRGFDKYESLYDINIKEELANTLNLSHKHVLFRNDAEAFLHGEVATGLVEMNNRVLGLTLGTGMGTAFSHVGKTTDLNLGSMTYETSIADDFFTTRWFVKRYEALSGNKVANVEALSELVEKDRAVEVLFEEYADGLSSFLADHIAGLKIDTLVFGGNISKASRLFLPQFSARLASLGATPTIKMAQQGEQSAMIGAAFLFKEIEGLYAHKIIA</sequence>
<dbReference type="Proteomes" id="UP001589774">
    <property type="component" value="Unassembled WGS sequence"/>
</dbReference>
<organism evidence="2 3">
    <name type="scientific">Olivibacter oleidegradans</name>
    <dbReference type="NCBI Taxonomy" id="760123"/>
    <lineage>
        <taxon>Bacteria</taxon>
        <taxon>Pseudomonadati</taxon>
        <taxon>Bacteroidota</taxon>
        <taxon>Sphingobacteriia</taxon>
        <taxon>Sphingobacteriales</taxon>
        <taxon>Sphingobacteriaceae</taxon>
        <taxon>Olivibacter</taxon>
    </lineage>
</organism>
<gene>
    <name evidence="2" type="ORF">ACFFI0_17150</name>
</gene>
<evidence type="ECO:0000313" key="2">
    <source>
        <dbReference type="EMBL" id="MFC0320054.1"/>
    </source>
</evidence>
<dbReference type="Pfam" id="PF00480">
    <property type="entry name" value="ROK"/>
    <property type="match status" value="2"/>
</dbReference>
<keyword evidence="3" id="KW-1185">Reference proteome</keyword>
<dbReference type="PANTHER" id="PTHR18964:SF149">
    <property type="entry name" value="BIFUNCTIONAL UDP-N-ACETYLGLUCOSAMINE 2-EPIMERASE_N-ACETYLMANNOSAMINE KINASE"/>
    <property type="match status" value="1"/>
</dbReference>
<protein>
    <submittedName>
        <fullName evidence="2">ROK family protein</fullName>
    </submittedName>
</protein>
<evidence type="ECO:0000256" key="1">
    <source>
        <dbReference type="ARBA" id="ARBA00006479"/>
    </source>
</evidence>
<comment type="caution">
    <text evidence="2">The sequence shown here is derived from an EMBL/GenBank/DDBJ whole genome shotgun (WGS) entry which is preliminary data.</text>
</comment>
<comment type="similarity">
    <text evidence="1">Belongs to the ROK (NagC/XylR) family.</text>
</comment>
<name>A0ABV6HN78_9SPHI</name>
<reference evidence="2 3" key="1">
    <citation type="submission" date="2024-09" db="EMBL/GenBank/DDBJ databases">
        <authorList>
            <person name="Sun Q."/>
            <person name="Mori K."/>
        </authorList>
    </citation>
    <scope>NUCLEOTIDE SEQUENCE [LARGE SCALE GENOMIC DNA]</scope>
    <source>
        <strain evidence="2 3">CCM 7765</strain>
    </source>
</reference>
<evidence type="ECO:0000313" key="3">
    <source>
        <dbReference type="Proteomes" id="UP001589774"/>
    </source>
</evidence>
<dbReference type="Gene3D" id="3.30.420.40">
    <property type="match status" value="2"/>
</dbReference>
<dbReference type="PANTHER" id="PTHR18964">
    <property type="entry name" value="ROK (REPRESSOR, ORF, KINASE) FAMILY"/>
    <property type="match status" value="1"/>
</dbReference>